<evidence type="ECO:0000256" key="1">
    <source>
        <dbReference type="SAM" id="Phobius"/>
    </source>
</evidence>
<sequence>MDFRDRARGWIDDARYEIKKFFKRKVKKEEKDESLYETRWVWYHSALVVELFIIIILLWYIAYEG</sequence>
<keyword evidence="1" id="KW-0472">Membrane</keyword>
<evidence type="ECO:0000313" key="2">
    <source>
        <dbReference type="EMBL" id="SVA28279.1"/>
    </source>
</evidence>
<organism evidence="2">
    <name type="scientific">marine metagenome</name>
    <dbReference type="NCBI Taxonomy" id="408172"/>
    <lineage>
        <taxon>unclassified sequences</taxon>
        <taxon>metagenomes</taxon>
        <taxon>ecological metagenomes</taxon>
    </lineage>
</organism>
<gene>
    <name evidence="2" type="ORF">METZ01_LOCUS81133</name>
</gene>
<reference evidence="2" key="1">
    <citation type="submission" date="2018-05" db="EMBL/GenBank/DDBJ databases">
        <authorList>
            <person name="Lanie J.A."/>
            <person name="Ng W.-L."/>
            <person name="Kazmierczak K.M."/>
            <person name="Andrzejewski T.M."/>
            <person name="Davidsen T.M."/>
            <person name="Wayne K.J."/>
            <person name="Tettelin H."/>
            <person name="Glass J.I."/>
            <person name="Rusch D."/>
            <person name="Podicherti R."/>
            <person name="Tsui H.-C.T."/>
            <person name="Winkler M.E."/>
        </authorList>
    </citation>
    <scope>NUCLEOTIDE SEQUENCE</scope>
</reference>
<feature type="transmembrane region" description="Helical" evidence="1">
    <location>
        <begin position="40"/>
        <end position="62"/>
    </location>
</feature>
<accession>A0A381UJF2</accession>
<keyword evidence="1" id="KW-0812">Transmembrane</keyword>
<protein>
    <submittedName>
        <fullName evidence="2">Uncharacterized protein</fullName>
    </submittedName>
</protein>
<name>A0A381UJF2_9ZZZZ</name>
<keyword evidence="1" id="KW-1133">Transmembrane helix</keyword>
<dbReference type="EMBL" id="UINC01006562">
    <property type="protein sequence ID" value="SVA28279.1"/>
    <property type="molecule type" value="Genomic_DNA"/>
</dbReference>
<dbReference type="AlphaFoldDB" id="A0A381UJF2"/>
<proteinExistence type="predicted"/>